<dbReference type="Gene3D" id="3.40.50.1000">
    <property type="entry name" value="HAD superfamily/HAD-like"/>
    <property type="match status" value="1"/>
</dbReference>
<dbReference type="PANTHER" id="PTHR43768">
    <property type="entry name" value="TREHALOSE 6-PHOSPHATE PHOSPHATASE"/>
    <property type="match status" value="1"/>
</dbReference>
<comment type="catalytic activity">
    <reaction evidence="1">
        <text>alpha,alpha-trehalose 6-phosphate + H2O = alpha,alpha-trehalose + phosphate</text>
        <dbReference type="Rhea" id="RHEA:23420"/>
        <dbReference type="ChEBI" id="CHEBI:15377"/>
        <dbReference type="ChEBI" id="CHEBI:16551"/>
        <dbReference type="ChEBI" id="CHEBI:43474"/>
        <dbReference type="ChEBI" id="CHEBI:58429"/>
        <dbReference type="EC" id="3.1.3.12"/>
    </reaction>
</comment>
<organism evidence="6 7">
    <name type="scientific">Castilleja foliolosa</name>
    <dbReference type="NCBI Taxonomy" id="1961234"/>
    <lineage>
        <taxon>Eukaryota</taxon>
        <taxon>Viridiplantae</taxon>
        <taxon>Streptophyta</taxon>
        <taxon>Embryophyta</taxon>
        <taxon>Tracheophyta</taxon>
        <taxon>Spermatophyta</taxon>
        <taxon>Magnoliopsida</taxon>
        <taxon>eudicotyledons</taxon>
        <taxon>Gunneridae</taxon>
        <taxon>Pentapetalae</taxon>
        <taxon>asterids</taxon>
        <taxon>lamiids</taxon>
        <taxon>Lamiales</taxon>
        <taxon>Orobanchaceae</taxon>
        <taxon>Pedicularideae</taxon>
        <taxon>Castillejinae</taxon>
        <taxon>Castilleja</taxon>
    </lineage>
</organism>
<comment type="cofactor">
    <cofactor evidence="2">
        <name>a divalent metal cation</name>
        <dbReference type="ChEBI" id="CHEBI:60240"/>
    </cofactor>
</comment>
<sequence>MGEMVVVRGDRQILSLVVVLPPSHTSNHPASPTTPAATPQPRPIRRLPAAPIYSPILKELVVNWTIRRRNFEKIFPFTPHSWPFSKSGQFSTGRRVKLSSFYLNRLLGLMNCDDVLPIYVGDDRTDEDAFKVSREGNRGDGIIVSSLPKESNAFYSVRDTSEGLGNWQQQSSHGWWFVVRSFFTIDPLLREGEKEADEMGRKINYLIEEVSREGNRGNGIIVSSLPKESNAFYSVRDTSEVWAIGSNNHLMVGGLLLEVSSHRSIVKRRGEGRVSREGNRGDGIIVSSLPKESNAFYSVRDTSEGLGNWQQQSSHGWWFVVRSFFTIDPLLREGEKEADEMGRKINYLIEEVSREGNRGNGIIVSSLPKESNAFYSVRDTSEVWAIGSNNHLMVGGLLLEVSSHRSIVKRRGEGRVSREGNRGDGIIVSSLPKESNAFYSVRDTSEVWAIGSNNHLMVGGLLLEVSSHPLLREGEKEADEMGRKINYLIEEVSREGNRGNGIIVSSLPKESNAFYSVRDTSEVWAIGSNNHLMVGGLLLEVSSHPLLREGEKEGDEMGRKINYLIEEVSREGNRGDGIIVSSLPKESNAFYSVRDTSEVWAIGSNNHLMVGGLLLEVSSHRSIVKRRGEGRVSREGNRGDGIIVSSLPKESNAFYSVRDTSEVWAIGSNNHLMVGGLLLEVSSHRSIVKRRGEGS</sequence>
<feature type="compositionally biased region" description="Low complexity" evidence="5">
    <location>
        <begin position="24"/>
        <end position="39"/>
    </location>
</feature>
<gene>
    <name evidence="6" type="ORF">CASFOL_038820</name>
</gene>
<comment type="function">
    <text evidence="4">Removes the phosphate from trehalose 6-phosphate to produce free trehalose. Trehalose accumulation in plant may improve abiotic stress tolerance.</text>
</comment>
<evidence type="ECO:0000256" key="4">
    <source>
        <dbReference type="ARBA" id="ARBA00025274"/>
    </source>
</evidence>
<keyword evidence="7" id="KW-1185">Reference proteome</keyword>
<dbReference type="InterPro" id="IPR003337">
    <property type="entry name" value="Trehalose_PPase"/>
</dbReference>
<dbReference type="EMBL" id="JAVIJP010000083">
    <property type="protein sequence ID" value="KAL3617275.1"/>
    <property type="molecule type" value="Genomic_DNA"/>
</dbReference>
<dbReference type="InterPro" id="IPR044651">
    <property type="entry name" value="OTSB-like"/>
</dbReference>
<dbReference type="GO" id="GO:0004805">
    <property type="term" value="F:trehalose-phosphatase activity"/>
    <property type="evidence" value="ECO:0007669"/>
    <property type="project" value="UniProtKB-EC"/>
</dbReference>
<keyword evidence="3" id="KW-0378">Hydrolase</keyword>
<dbReference type="InterPro" id="IPR023214">
    <property type="entry name" value="HAD_sf"/>
</dbReference>
<reference evidence="7" key="1">
    <citation type="journal article" date="2024" name="IScience">
        <title>Strigolactones Initiate the Formation of Haustorium-like Structures in Castilleja.</title>
        <authorList>
            <person name="Buerger M."/>
            <person name="Peterson D."/>
            <person name="Chory J."/>
        </authorList>
    </citation>
    <scope>NUCLEOTIDE SEQUENCE [LARGE SCALE GENOMIC DNA]</scope>
</reference>
<evidence type="ECO:0000256" key="2">
    <source>
        <dbReference type="ARBA" id="ARBA00001968"/>
    </source>
</evidence>
<name>A0ABD3BKM1_9LAMI</name>
<evidence type="ECO:0000256" key="1">
    <source>
        <dbReference type="ARBA" id="ARBA00000500"/>
    </source>
</evidence>
<evidence type="ECO:0000313" key="7">
    <source>
        <dbReference type="Proteomes" id="UP001632038"/>
    </source>
</evidence>
<dbReference type="PANTHER" id="PTHR43768:SF27">
    <property type="entry name" value="TREHALOSE-PHOSPHATE PHOSPHATASE A"/>
    <property type="match status" value="1"/>
</dbReference>
<dbReference type="Pfam" id="PF02358">
    <property type="entry name" value="Trehalose_PPase"/>
    <property type="match status" value="1"/>
</dbReference>
<evidence type="ECO:0000313" key="6">
    <source>
        <dbReference type="EMBL" id="KAL3617275.1"/>
    </source>
</evidence>
<dbReference type="Proteomes" id="UP001632038">
    <property type="component" value="Unassembled WGS sequence"/>
</dbReference>
<accession>A0ABD3BKM1</accession>
<feature type="region of interest" description="Disordered" evidence="5">
    <location>
        <begin position="24"/>
        <end position="43"/>
    </location>
</feature>
<dbReference type="AlphaFoldDB" id="A0ABD3BKM1"/>
<protein>
    <submittedName>
        <fullName evidence="6">Uncharacterized protein</fullName>
    </submittedName>
</protein>
<proteinExistence type="predicted"/>
<evidence type="ECO:0000256" key="5">
    <source>
        <dbReference type="SAM" id="MobiDB-lite"/>
    </source>
</evidence>
<comment type="caution">
    <text evidence="6">The sequence shown here is derived from an EMBL/GenBank/DDBJ whole genome shotgun (WGS) entry which is preliminary data.</text>
</comment>
<evidence type="ECO:0000256" key="3">
    <source>
        <dbReference type="ARBA" id="ARBA00022801"/>
    </source>
</evidence>